<feature type="compositionally biased region" description="Polar residues" evidence="6">
    <location>
        <begin position="402"/>
        <end position="418"/>
    </location>
</feature>
<comment type="subcellular location">
    <subcellularLocation>
        <location evidence="1">Nucleus</location>
    </subcellularLocation>
</comment>
<protein>
    <submittedName>
        <fullName evidence="10">Uncharacterized protein</fullName>
    </submittedName>
</protein>
<dbReference type="InterPro" id="IPR011598">
    <property type="entry name" value="bHLH_dom"/>
</dbReference>
<evidence type="ECO:0000256" key="3">
    <source>
        <dbReference type="ARBA" id="ARBA00023125"/>
    </source>
</evidence>
<dbReference type="GO" id="GO:0006805">
    <property type="term" value="P:xenobiotic metabolic process"/>
    <property type="evidence" value="ECO:0007669"/>
    <property type="project" value="InterPro"/>
</dbReference>
<keyword evidence="5" id="KW-0539">Nucleus</keyword>
<dbReference type="CDD" id="cd19696">
    <property type="entry name" value="bHLH-PAS_AhR_like"/>
    <property type="match status" value="1"/>
</dbReference>
<feature type="region of interest" description="Disordered" evidence="6">
    <location>
        <begin position="1"/>
        <end position="32"/>
    </location>
</feature>
<dbReference type="Gene3D" id="4.10.280.10">
    <property type="entry name" value="Helix-loop-helix DNA-binding domain"/>
    <property type="match status" value="1"/>
</dbReference>
<dbReference type="Gene3D" id="3.30.450.20">
    <property type="entry name" value="PAS domain"/>
    <property type="match status" value="2"/>
</dbReference>
<evidence type="ECO:0000256" key="2">
    <source>
        <dbReference type="ARBA" id="ARBA00023015"/>
    </source>
</evidence>
<organism evidence="9 10">
    <name type="scientific">Acrobeloides nanus</name>
    <dbReference type="NCBI Taxonomy" id="290746"/>
    <lineage>
        <taxon>Eukaryota</taxon>
        <taxon>Metazoa</taxon>
        <taxon>Ecdysozoa</taxon>
        <taxon>Nematoda</taxon>
        <taxon>Chromadorea</taxon>
        <taxon>Rhabditida</taxon>
        <taxon>Tylenchina</taxon>
        <taxon>Cephalobomorpha</taxon>
        <taxon>Cephaloboidea</taxon>
        <taxon>Cephalobidae</taxon>
        <taxon>Acrobeloides</taxon>
    </lineage>
</organism>
<feature type="compositionally biased region" description="Polar residues" evidence="6">
    <location>
        <begin position="444"/>
        <end position="459"/>
    </location>
</feature>
<dbReference type="InterPro" id="IPR000014">
    <property type="entry name" value="PAS"/>
</dbReference>
<evidence type="ECO:0000256" key="5">
    <source>
        <dbReference type="ARBA" id="ARBA00023242"/>
    </source>
</evidence>
<feature type="domain" description="BHLH" evidence="8">
    <location>
        <begin position="20"/>
        <end position="73"/>
    </location>
</feature>
<keyword evidence="3" id="KW-0238">DNA-binding</keyword>
<evidence type="ECO:0000256" key="1">
    <source>
        <dbReference type="ARBA" id="ARBA00004123"/>
    </source>
</evidence>
<dbReference type="WBParaSite" id="ACRNAN_scaffold1815.g32221.t1">
    <property type="protein sequence ID" value="ACRNAN_scaffold1815.g32221.t1"/>
    <property type="gene ID" value="ACRNAN_scaffold1815.g32221"/>
</dbReference>
<dbReference type="Proteomes" id="UP000887540">
    <property type="component" value="Unplaced"/>
</dbReference>
<sequence length="666" mass="74368">MYATKRRQRNFKRVREPPSSKPGATSNPSKRHRERLNGELETVANLLPFDSTIIDRLDKLSVLRLAVSFLQIKAHFQICATTCAMQGVCVSHPYSGFPIPMGIVPTIVDPISGSSMVDPMEANFTPMALKALGGFIMILSENGEIYYVSENIESYLGFLQSDILHQPIYEMIHSEDREEIRQSLSLRQHHANGSVDSATKIDATDTDRVLVARFRCLLDNTCGFTRVEIRGKFMALHSTQSQSCTPINLFENRTYALAAICTPFVPPIQIDQPVEDPILKTKHSLDLSYLCLDNRLKQMLELDDSTKSGGLSFYKFLHPNDGKYVAEAHIAVIQSSSSALMVYRMVSVVTGTTYYFQSSLRLFFKNSKAESIGATHRQLSEVDGLSLLEKRDSMKSKYLSFDDSSLQSPQNVTSTATLQVARPTKESLIPRTPEVRSRHHTPRPENSATLDPNQLSIPPRNQFNVKQNAAPRIDKQHSNLPLSDQYLVQNSNHRITFPFPQDFSCFPTVFPSYLPPTTEMVDPRWMNSTKRPDYPHEASYYPTIQNLDAGFPAFTDYGPCTSNSAPWLATSSHGHFVTPPIHPENWDFAQATYPHPYKKEFASSIFNHGTSLAYAVAAAANNVPPAAIQNGHLEHNGTIETSNSKLNSTTTSGMTFISEVANTLFG</sequence>
<dbReference type="Pfam" id="PF00989">
    <property type="entry name" value="PAS"/>
    <property type="match status" value="1"/>
</dbReference>
<dbReference type="PROSITE" id="PS50112">
    <property type="entry name" value="PAS"/>
    <property type="match status" value="1"/>
</dbReference>
<dbReference type="PROSITE" id="PS50888">
    <property type="entry name" value="BHLH"/>
    <property type="match status" value="1"/>
</dbReference>
<dbReference type="GO" id="GO:0046983">
    <property type="term" value="F:protein dimerization activity"/>
    <property type="evidence" value="ECO:0007669"/>
    <property type="project" value="InterPro"/>
</dbReference>
<accession>A0A914D441</accession>
<evidence type="ECO:0000313" key="9">
    <source>
        <dbReference type="Proteomes" id="UP000887540"/>
    </source>
</evidence>
<dbReference type="InterPro" id="IPR039091">
    <property type="entry name" value="AHR/AHRR"/>
</dbReference>
<name>A0A914D441_9BILA</name>
<reference evidence="10" key="1">
    <citation type="submission" date="2022-11" db="UniProtKB">
        <authorList>
            <consortium name="WormBaseParasite"/>
        </authorList>
    </citation>
    <scope>IDENTIFICATION</scope>
</reference>
<feature type="region of interest" description="Disordered" evidence="6">
    <location>
        <begin position="402"/>
        <end position="459"/>
    </location>
</feature>
<dbReference type="InterPro" id="IPR013767">
    <property type="entry name" value="PAS_fold"/>
</dbReference>
<proteinExistence type="predicted"/>
<dbReference type="GO" id="GO:0004879">
    <property type="term" value="F:nuclear receptor activity"/>
    <property type="evidence" value="ECO:0007669"/>
    <property type="project" value="TreeGrafter"/>
</dbReference>
<dbReference type="PANTHER" id="PTHR10649:SF12">
    <property type="entry name" value="SPINELESS, ISOFORM C"/>
    <property type="match status" value="1"/>
</dbReference>
<evidence type="ECO:0000256" key="4">
    <source>
        <dbReference type="ARBA" id="ARBA00023163"/>
    </source>
</evidence>
<dbReference type="AlphaFoldDB" id="A0A914D441"/>
<evidence type="ECO:0000259" key="8">
    <source>
        <dbReference type="PROSITE" id="PS50888"/>
    </source>
</evidence>
<keyword evidence="4" id="KW-0804">Transcription</keyword>
<dbReference type="GO" id="GO:0000976">
    <property type="term" value="F:transcription cis-regulatory region binding"/>
    <property type="evidence" value="ECO:0007669"/>
    <property type="project" value="TreeGrafter"/>
</dbReference>
<dbReference type="GO" id="GO:0034751">
    <property type="term" value="C:aryl hydrocarbon receptor complex"/>
    <property type="evidence" value="ECO:0007669"/>
    <property type="project" value="TreeGrafter"/>
</dbReference>
<evidence type="ECO:0000313" key="10">
    <source>
        <dbReference type="WBParaSite" id="ACRNAN_scaffold1815.g32221.t1"/>
    </source>
</evidence>
<dbReference type="InterPro" id="IPR035965">
    <property type="entry name" value="PAS-like_dom_sf"/>
</dbReference>
<dbReference type="SUPFAM" id="SSF55785">
    <property type="entry name" value="PYP-like sensor domain (PAS domain)"/>
    <property type="match status" value="2"/>
</dbReference>
<feature type="compositionally biased region" description="Basic residues" evidence="6">
    <location>
        <begin position="1"/>
        <end position="12"/>
    </location>
</feature>
<dbReference type="InterPro" id="IPR036638">
    <property type="entry name" value="HLH_DNA-bd_sf"/>
</dbReference>
<evidence type="ECO:0000259" key="7">
    <source>
        <dbReference type="PROSITE" id="PS50112"/>
    </source>
</evidence>
<keyword evidence="2" id="KW-0805">Transcription regulation</keyword>
<dbReference type="PANTHER" id="PTHR10649">
    <property type="entry name" value="ARYL HYDROCARBON RECEPTOR"/>
    <property type="match status" value="1"/>
</dbReference>
<evidence type="ECO:0000256" key="6">
    <source>
        <dbReference type="SAM" id="MobiDB-lite"/>
    </source>
</evidence>
<dbReference type="CDD" id="cd00130">
    <property type="entry name" value="PAS"/>
    <property type="match status" value="1"/>
</dbReference>
<dbReference type="SMART" id="SM00091">
    <property type="entry name" value="PAS"/>
    <property type="match status" value="1"/>
</dbReference>
<keyword evidence="9" id="KW-1185">Reference proteome</keyword>
<dbReference type="GO" id="GO:0005634">
    <property type="term" value="C:nucleus"/>
    <property type="evidence" value="ECO:0007669"/>
    <property type="project" value="UniProtKB-SubCell"/>
</dbReference>
<feature type="domain" description="PAS" evidence="7">
    <location>
        <begin position="121"/>
        <end position="193"/>
    </location>
</feature>